<protein>
    <submittedName>
        <fullName evidence="1">Uncharacterized protein</fullName>
    </submittedName>
</protein>
<sequence length="100" mass="11035">MGPSLGSSLTIRVQVWGYPEGLDSFTALCMSVAQLVLGLQIWYQGPRAAVTMIYIFHLGVGQSGRGPVSEGFRLLVSRKARTLNAKKKSRNREKTIPEQK</sequence>
<gene>
    <name evidence="1" type="ORF">M9H77_12198</name>
</gene>
<evidence type="ECO:0000313" key="1">
    <source>
        <dbReference type="EMBL" id="KAI5671834.1"/>
    </source>
</evidence>
<comment type="caution">
    <text evidence="1">The sequence shown here is derived from an EMBL/GenBank/DDBJ whole genome shotgun (WGS) entry which is preliminary data.</text>
</comment>
<organism evidence="1 2">
    <name type="scientific">Catharanthus roseus</name>
    <name type="common">Madagascar periwinkle</name>
    <name type="synonym">Vinca rosea</name>
    <dbReference type="NCBI Taxonomy" id="4058"/>
    <lineage>
        <taxon>Eukaryota</taxon>
        <taxon>Viridiplantae</taxon>
        <taxon>Streptophyta</taxon>
        <taxon>Embryophyta</taxon>
        <taxon>Tracheophyta</taxon>
        <taxon>Spermatophyta</taxon>
        <taxon>Magnoliopsida</taxon>
        <taxon>eudicotyledons</taxon>
        <taxon>Gunneridae</taxon>
        <taxon>Pentapetalae</taxon>
        <taxon>asterids</taxon>
        <taxon>lamiids</taxon>
        <taxon>Gentianales</taxon>
        <taxon>Apocynaceae</taxon>
        <taxon>Rauvolfioideae</taxon>
        <taxon>Vinceae</taxon>
        <taxon>Catharanthinae</taxon>
        <taxon>Catharanthus</taxon>
    </lineage>
</organism>
<accession>A0ACC0BGS1</accession>
<evidence type="ECO:0000313" key="2">
    <source>
        <dbReference type="Proteomes" id="UP001060085"/>
    </source>
</evidence>
<keyword evidence="2" id="KW-1185">Reference proteome</keyword>
<dbReference type="EMBL" id="CM044703">
    <property type="protein sequence ID" value="KAI5671834.1"/>
    <property type="molecule type" value="Genomic_DNA"/>
</dbReference>
<name>A0ACC0BGS1_CATRO</name>
<reference evidence="2" key="1">
    <citation type="journal article" date="2023" name="Nat. Plants">
        <title>Single-cell RNA sequencing provides a high-resolution roadmap for understanding the multicellular compartmentation of specialized metabolism.</title>
        <authorList>
            <person name="Sun S."/>
            <person name="Shen X."/>
            <person name="Li Y."/>
            <person name="Li Y."/>
            <person name="Wang S."/>
            <person name="Li R."/>
            <person name="Zhang H."/>
            <person name="Shen G."/>
            <person name="Guo B."/>
            <person name="Wei J."/>
            <person name="Xu J."/>
            <person name="St-Pierre B."/>
            <person name="Chen S."/>
            <person name="Sun C."/>
        </authorList>
    </citation>
    <scope>NUCLEOTIDE SEQUENCE [LARGE SCALE GENOMIC DNA]</scope>
</reference>
<proteinExistence type="predicted"/>
<dbReference type="Proteomes" id="UP001060085">
    <property type="component" value="Linkage Group LG03"/>
</dbReference>